<dbReference type="PROSITE" id="PS50994">
    <property type="entry name" value="INTEGRASE"/>
    <property type="match status" value="1"/>
</dbReference>
<dbReference type="Proteomes" id="UP000325577">
    <property type="component" value="Linkage Group LG0"/>
</dbReference>
<dbReference type="EMBL" id="CM018031">
    <property type="protein sequence ID" value="KAA8550319.1"/>
    <property type="molecule type" value="Genomic_DNA"/>
</dbReference>
<dbReference type="SUPFAM" id="SSF56672">
    <property type="entry name" value="DNA/RNA polymerases"/>
    <property type="match status" value="1"/>
</dbReference>
<dbReference type="InterPro" id="IPR057670">
    <property type="entry name" value="SH3_retrovirus"/>
</dbReference>
<evidence type="ECO:0000313" key="4">
    <source>
        <dbReference type="Proteomes" id="UP000325577"/>
    </source>
</evidence>
<feature type="region of interest" description="Disordered" evidence="1">
    <location>
        <begin position="608"/>
        <end position="649"/>
    </location>
</feature>
<protein>
    <recommendedName>
        <fullName evidence="2">Integrase catalytic domain-containing protein</fullName>
    </recommendedName>
</protein>
<dbReference type="InterPro" id="IPR043502">
    <property type="entry name" value="DNA/RNA_pol_sf"/>
</dbReference>
<evidence type="ECO:0000313" key="3">
    <source>
        <dbReference type="EMBL" id="KAA8550319.1"/>
    </source>
</evidence>
<dbReference type="SUPFAM" id="SSF53098">
    <property type="entry name" value="Ribonuclease H-like"/>
    <property type="match status" value="1"/>
</dbReference>
<dbReference type="InterPro" id="IPR001584">
    <property type="entry name" value="Integrase_cat-core"/>
</dbReference>
<feature type="region of interest" description="Disordered" evidence="1">
    <location>
        <begin position="250"/>
        <end position="283"/>
    </location>
</feature>
<name>A0A5J5C584_9ASTE</name>
<gene>
    <name evidence="3" type="ORF">F0562_002003</name>
</gene>
<feature type="compositionally biased region" description="Low complexity" evidence="1">
    <location>
        <begin position="263"/>
        <end position="283"/>
    </location>
</feature>
<feature type="compositionally biased region" description="Low complexity" evidence="1">
    <location>
        <begin position="608"/>
        <end position="641"/>
    </location>
</feature>
<dbReference type="InterPro" id="IPR036397">
    <property type="entry name" value="RNaseH_sf"/>
</dbReference>
<dbReference type="Pfam" id="PF00665">
    <property type="entry name" value="rve"/>
    <property type="match status" value="1"/>
</dbReference>
<dbReference type="PANTHER" id="PTHR11439:SF461">
    <property type="entry name" value="OS10G0432200 PROTEIN"/>
    <property type="match status" value="1"/>
</dbReference>
<keyword evidence="4" id="KW-1185">Reference proteome</keyword>
<accession>A0A5J5C584</accession>
<dbReference type="CDD" id="cd09272">
    <property type="entry name" value="RNase_HI_RT_Ty1"/>
    <property type="match status" value="1"/>
</dbReference>
<reference evidence="3 4" key="1">
    <citation type="submission" date="2019-09" db="EMBL/GenBank/DDBJ databases">
        <title>A chromosome-level genome assembly of the Chinese tupelo Nyssa sinensis.</title>
        <authorList>
            <person name="Yang X."/>
            <person name="Kang M."/>
            <person name="Yang Y."/>
            <person name="Xiong H."/>
            <person name="Wang M."/>
            <person name="Zhang Z."/>
            <person name="Wang Z."/>
            <person name="Wu H."/>
            <person name="Ma T."/>
            <person name="Liu J."/>
            <person name="Xi Z."/>
        </authorList>
    </citation>
    <scope>NUCLEOTIDE SEQUENCE [LARGE SCALE GENOMIC DNA]</scope>
    <source>
        <strain evidence="3">J267</strain>
        <tissue evidence="3">Leaf</tissue>
    </source>
</reference>
<feature type="compositionally biased region" description="Polar residues" evidence="1">
    <location>
        <begin position="250"/>
        <end position="262"/>
    </location>
</feature>
<dbReference type="AlphaFoldDB" id="A0A5J5C584"/>
<dbReference type="Pfam" id="PF07727">
    <property type="entry name" value="RVT_2"/>
    <property type="match status" value="1"/>
</dbReference>
<dbReference type="OrthoDB" id="414104at2759"/>
<dbReference type="GO" id="GO:0015074">
    <property type="term" value="P:DNA integration"/>
    <property type="evidence" value="ECO:0007669"/>
    <property type="project" value="InterPro"/>
</dbReference>
<proteinExistence type="predicted"/>
<dbReference type="PANTHER" id="PTHR11439">
    <property type="entry name" value="GAG-POL-RELATED RETROTRANSPOSON"/>
    <property type="match status" value="1"/>
</dbReference>
<dbReference type="InterPro" id="IPR013103">
    <property type="entry name" value="RVT_2"/>
</dbReference>
<evidence type="ECO:0000256" key="1">
    <source>
        <dbReference type="SAM" id="MobiDB-lite"/>
    </source>
</evidence>
<dbReference type="InterPro" id="IPR012337">
    <property type="entry name" value="RNaseH-like_sf"/>
</dbReference>
<organism evidence="3 4">
    <name type="scientific">Nyssa sinensis</name>
    <dbReference type="NCBI Taxonomy" id="561372"/>
    <lineage>
        <taxon>Eukaryota</taxon>
        <taxon>Viridiplantae</taxon>
        <taxon>Streptophyta</taxon>
        <taxon>Embryophyta</taxon>
        <taxon>Tracheophyta</taxon>
        <taxon>Spermatophyta</taxon>
        <taxon>Magnoliopsida</taxon>
        <taxon>eudicotyledons</taxon>
        <taxon>Gunneridae</taxon>
        <taxon>Pentapetalae</taxon>
        <taxon>asterids</taxon>
        <taxon>Cornales</taxon>
        <taxon>Nyssaceae</taxon>
        <taxon>Nyssa</taxon>
    </lineage>
</organism>
<dbReference type="GO" id="GO:0003676">
    <property type="term" value="F:nucleic acid binding"/>
    <property type="evidence" value="ECO:0007669"/>
    <property type="project" value="InterPro"/>
</dbReference>
<dbReference type="Gene3D" id="3.30.420.10">
    <property type="entry name" value="Ribonuclease H-like superfamily/Ribonuclease H"/>
    <property type="match status" value="1"/>
</dbReference>
<dbReference type="Pfam" id="PF25597">
    <property type="entry name" value="SH3_retrovirus"/>
    <property type="match status" value="1"/>
</dbReference>
<sequence length="1046" mass="117693">MSQFVSNLDSIVRPIDIILDGSNYIMWAQNMEVFLKGRRLWRYVTSDLATQTQKASETEEAFSTRLEEWGSMHYKILSWFINTSVPSINSLLPRLGNAKDTGQSIADFYSQSNHLWEQLSAADPKLACAQDIQTFAAWLDRQKFMHFMMALRDDFESTRASLLHRQPLPTLDAAVSELISEETRRSTMKMQSSNMVLATASRGPSPSSTGRPSSQSNSTIRLCQWCNFRGHTIDECRKYKSYQRRQAYRQTATVSSSTPAHQTASLASSTSSAPESSSPSTPLTAADVTTLIHQVLSQSSIALSVTPGFTDGQLLGTGRKVGRLFELTSLQIPSSTNTSMAAITVTSTPFDLVQSDIWGPAPTPTEGGSRYFVIFVDDYSRYTWIYLLQHRSELTTVYQNFHKMVQTQFSCTIKTFRSDNAMEYKDKSFLALLQHNGTVSHHSCPYTSQQNSRAERKHRHILDTVRALLISASLPERFWGEAALTAIYTINRVPSPTIHNKTPFELLHGTVPNYSLLRVFGCVCFVTLPSHERTKLEPRSRVCCLIGYGLTQKGYRCYNPIAKRLRISRHVEFWEHKMFTSISPFLQSSISYAPIFTDPSIALFPDSSAEMPSSSDVPSSPVSESSDTSADTPDPSTTSEPIQVPALRQSTRKAMSDELEALTKTYTWDLVDLPPSKSAVGCKWIYKIKTRSDGSVERYKARLVAKGFSQEYGIDYEETFAPVARLTSVRSLLAIAAVRYWQLFQMDVKNAFLNGDLAEEVYMHPPPGYAHPPHIVFRLWRALYGDDLSGIRDLQHFLSQNFEMKDLGQLNYFLGLEVTSGSDGYYLSQANLIYLTVTRPDISYAVHLVSQFMSAPRSTHYAAVLRILRYVKGTLFHGLHFSSCSSLELHSYSDADWAGDPTDHRSTTGYCFLLGTSLISWRSKKQTVVARSSTEAEYRALADTTAELLWLRWLLTDMGASQLTSSPLYCDNRSAIQIAHNDVFHERTKHIEIDCHFIRHHLQQGTLDLRSVSSEDQLADIFTKSHPPGRLCDLVSKLQLTSSSRV</sequence>
<feature type="domain" description="Integrase catalytic" evidence="2">
    <location>
        <begin position="345"/>
        <end position="511"/>
    </location>
</feature>
<evidence type="ECO:0000259" key="2">
    <source>
        <dbReference type="PROSITE" id="PS50994"/>
    </source>
</evidence>